<dbReference type="Proteomes" id="UP001256588">
    <property type="component" value="Unassembled WGS sequence"/>
</dbReference>
<dbReference type="EMBL" id="JAVDWO010000003">
    <property type="protein sequence ID" value="MDR7192409.1"/>
    <property type="molecule type" value="Genomic_DNA"/>
</dbReference>
<reference evidence="3 4" key="1">
    <citation type="submission" date="2023-07" db="EMBL/GenBank/DDBJ databases">
        <title>Sorghum-associated microbial communities from plants grown in Nebraska, USA.</title>
        <authorList>
            <person name="Schachtman D."/>
        </authorList>
    </citation>
    <scope>NUCLEOTIDE SEQUENCE [LARGE SCALE GENOMIC DNA]</scope>
    <source>
        <strain evidence="3 4">4099</strain>
    </source>
</reference>
<comment type="caution">
    <text evidence="3">The sequence shown here is derived from an EMBL/GenBank/DDBJ whole genome shotgun (WGS) entry which is preliminary data.</text>
</comment>
<evidence type="ECO:0000256" key="2">
    <source>
        <dbReference type="SAM" id="Phobius"/>
    </source>
</evidence>
<feature type="region of interest" description="Disordered" evidence="1">
    <location>
        <begin position="1"/>
        <end position="46"/>
    </location>
</feature>
<feature type="transmembrane region" description="Helical" evidence="2">
    <location>
        <begin position="98"/>
        <end position="116"/>
    </location>
</feature>
<protein>
    <submittedName>
        <fullName evidence="3">Uncharacterized protein</fullName>
    </submittedName>
</protein>
<proteinExistence type="predicted"/>
<sequence length="150" mass="16316">MRAQAERAPRQAPIRDACAPRQPRDAITVAPAASRSSPPNIARVDRNALPANPSRCDWHGFHDSVCFTGCASNPHPALDDTSHQEMDLVNVLNSIDPAWAIIAVVPLMALVFGLVYQHRKPRAKKLRFWVVLGILTLVVTQLVASALLGA</sequence>
<feature type="transmembrane region" description="Helical" evidence="2">
    <location>
        <begin position="128"/>
        <end position="148"/>
    </location>
</feature>
<evidence type="ECO:0000313" key="4">
    <source>
        <dbReference type="Proteomes" id="UP001256588"/>
    </source>
</evidence>
<evidence type="ECO:0000256" key="1">
    <source>
        <dbReference type="SAM" id="MobiDB-lite"/>
    </source>
</evidence>
<name>A0ABU1XUG8_9GAMM</name>
<evidence type="ECO:0000313" key="3">
    <source>
        <dbReference type="EMBL" id="MDR7192409.1"/>
    </source>
</evidence>
<accession>A0ABU1XUG8</accession>
<keyword evidence="4" id="KW-1185">Reference proteome</keyword>
<dbReference type="RefSeq" id="WP_310233438.1">
    <property type="nucleotide sequence ID" value="NZ_JAVDWO010000003.1"/>
</dbReference>
<gene>
    <name evidence="3" type="ORF">J2W68_001117</name>
</gene>
<organism evidence="3 4">
    <name type="scientific">Luteimonas terrae</name>
    <dbReference type="NCBI Taxonomy" id="1530191"/>
    <lineage>
        <taxon>Bacteria</taxon>
        <taxon>Pseudomonadati</taxon>
        <taxon>Pseudomonadota</taxon>
        <taxon>Gammaproteobacteria</taxon>
        <taxon>Lysobacterales</taxon>
        <taxon>Lysobacteraceae</taxon>
        <taxon>Luteimonas</taxon>
    </lineage>
</organism>
<keyword evidence="2" id="KW-0812">Transmembrane</keyword>
<keyword evidence="2" id="KW-1133">Transmembrane helix</keyword>
<keyword evidence="2" id="KW-0472">Membrane</keyword>